<feature type="compositionally biased region" description="Low complexity" evidence="1">
    <location>
        <begin position="423"/>
        <end position="432"/>
    </location>
</feature>
<dbReference type="PANTHER" id="PTHR28083:SF1">
    <property type="entry name" value="GOOD FOR FULL DBP5 ACTIVITY PROTEIN 2"/>
    <property type="match status" value="1"/>
</dbReference>
<dbReference type="Proteomes" id="UP000184267">
    <property type="component" value="Unassembled WGS sequence"/>
</dbReference>
<dbReference type="EMBL" id="MNAD01001558">
    <property type="protein sequence ID" value="OJT04161.1"/>
    <property type="molecule type" value="Genomic_DNA"/>
</dbReference>
<dbReference type="AlphaFoldDB" id="A0A1M2V948"/>
<organism evidence="3 4">
    <name type="scientific">Trametes pubescens</name>
    <name type="common">White-rot fungus</name>
    <dbReference type="NCBI Taxonomy" id="154538"/>
    <lineage>
        <taxon>Eukaryota</taxon>
        <taxon>Fungi</taxon>
        <taxon>Dikarya</taxon>
        <taxon>Basidiomycota</taxon>
        <taxon>Agaricomycotina</taxon>
        <taxon>Agaricomycetes</taxon>
        <taxon>Polyporales</taxon>
        <taxon>Polyporaceae</taxon>
        <taxon>Trametes</taxon>
    </lineage>
</organism>
<dbReference type="InterPro" id="IPR040151">
    <property type="entry name" value="Gfd2/YDR514C-like"/>
</dbReference>
<evidence type="ECO:0000256" key="1">
    <source>
        <dbReference type="SAM" id="MobiDB-lite"/>
    </source>
</evidence>
<dbReference type="Pfam" id="PF21762">
    <property type="entry name" value="DEDDh_C"/>
    <property type="match status" value="1"/>
</dbReference>
<gene>
    <name evidence="3" type="ORF">TRAPUB_5206</name>
</gene>
<sequence>MVRATSGAQCATPESKLLANRHQALPNQADVSPLKALIAYSALVHPDHPLRKEGVNGIELYLGTFENGEMRLLFSSAQVEYMRYWLHTVKLTAEPIPLPTSEYLIQAGDLLTCSPDVYKDPAALKKAIKVRSRVRRQRGRRGGQKHRKRKSYTDLVRGGCAQGIDKNNKRLRGTGSLLTARRFAFERVRTLWAAKIGTWLALDFEAWDMDHTALTEFGWSAVRWVDGEPVKEDGHLVVKEHRMYTQHYVANNREFYNFGESEIVTKPVFKQRIQDLINTHKEAGPLFLVFHDNSQDVKYLKSDMVQAIERLDYILPDSPQTGEIYVVDTADLFAALEGDASNNKRSLERVCRHLQITTKFLHNAGNDARYTMDAMVEMAAGDPVDQQREQRWPKRTEENQPKVQFEEWEEESDFSDMEGVMGPPTAAAPMPTADDDDL</sequence>
<evidence type="ECO:0000313" key="4">
    <source>
        <dbReference type="Proteomes" id="UP000184267"/>
    </source>
</evidence>
<dbReference type="SUPFAM" id="SSF53098">
    <property type="entry name" value="Ribonuclease H-like"/>
    <property type="match status" value="1"/>
</dbReference>
<dbReference type="Gene3D" id="3.30.420.10">
    <property type="entry name" value="Ribonuclease H-like superfamily/Ribonuclease H"/>
    <property type="match status" value="1"/>
</dbReference>
<dbReference type="InterPro" id="IPR048519">
    <property type="entry name" value="Gfd2/YDR514C-like_C"/>
</dbReference>
<reference evidence="3 4" key="1">
    <citation type="submission" date="2016-10" db="EMBL/GenBank/DDBJ databases">
        <title>Genome sequence of the basidiomycete white-rot fungus Trametes pubescens.</title>
        <authorList>
            <person name="Makela M.R."/>
            <person name="Granchi Z."/>
            <person name="Peng M."/>
            <person name="De Vries R.P."/>
            <person name="Grigoriev I."/>
            <person name="Riley R."/>
            <person name="Hilden K."/>
        </authorList>
    </citation>
    <scope>NUCLEOTIDE SEQUENCE [LARGE SCALE GENOMIC DNA]</scope>
    <source>
        <strain evidence="3 4">FBCC735</strain>
    </source>
</reference>
<proteinExistence type="predicted"/>
<dbReference type="STRING" id="154538.A0A1M2V948"/>
<accession>A0A1M2V948</accession>
<dbReference type="PANTHER" id="PTHR28083">
    <property type="entry name" value="GOOD FOR FULL DBP5 ACTIVITY PROTEIN 2"/>
    <property type="match status" value="1"/>
</dbReference>
<name>A0A1M2V948_TRAPU</name>
<feature type="domain" description="Gfd2/YDR514C-like C-terminal" evidence="2">
    <location>
        <begin position="199"/>
        <end position="378"/>
    </location>
</feature>
<feature type="region of interest" description="Disordered" evidence="1">
    <location>
        <begin position="381"/>
        <end position="438"/>
    </location>
</feature>
<comment type="caution">
    <text evidence="3">The sequence shown here is derived from an EMBL/GenBank/DDBJ whole genome shotgun (WGS) entry which is preliminary data.</text>
</comment>
<dbReference type="GO" id="GO:0003676">
    <property type="term" value="F:nucleic acid binding"/>
    <property type="evidence" value="ECO:0007669"/>
    <property type="project" value="InterPro"/>
</dbReference>
<dbReference type="OMA" id="QIEYIRY"/>
<protein>
    <submittedName>
        <fullName evidence="3">Good for full DBP5 activity protein 2</fullName>
    </submittedName>
</protein>
<feature type="compositionally biased region" description="Acidic residues" evidence="1">
    <location>
        <begin position="406"/>
        <end position="416"/>
    </location>
</feature>
<evidence type="ECO:0000313" key="3">
    <source>
        <dbReference type="EMBL" id="OJT04161.1"/>
    </source>
</evidence>
<feature type="compositionally biased region" description="Basic and acidic residues" evidence="1">
    <location>
        <begin position="385"/>
        <end position="400"/>
    </location>
</feature>
<dbReference type="GO" id="GO:0005634">
    <property type="term" value="C:nucleus"/>
    <property type="evidence" value="ECO:0007669"/>
    <property type="project" value="TreeGrafter"/>
</dbReference>
<dbReference type="InterPro" id="IPR036397">
    <property type="entry name" value="RNaseH_sf"/>
</dbReference>
<dbReference type="InterPro" id="IPR012337">
    <property type="entry name" value="RNaseH-like_sf"/>
</dbReference>
<keyword evidence="4" id="KW-1185">Reference proteome</keyword>
<dbReference type="OrthoDB" id="5953249at2759"/>
<evidence type="ECO:0000259" key="2">
    <source>
        <dbReference type="Pfam" id="PF21762"/>
    </source>
</evidence>